<name>A0A0D6R034_ARACU</name>
<dbReference type="PANTHER" id="PTHR44191:SF62">
    <property type="entry name" value="OS04G0341900 PROTEIN"/>
    <property type="match status" value="1"/>
</dbReference>
<evidence type="ECO:0000259" key="8">
    <source>
        <dbReference type="PROSITE" id="PS50090"/>
    </source>
</evidence>
<protein>
    <recommendedName>
        <fullName evidence="12">HTH myb-type domain-containing protein</fullName>
    </recommendedName>
</protein>
<evidence type="ECO:0000313" key="11">
    <source>
        <dbReference type="EMBL" id="JAG95290.1"/>
    </source>
</evidence>
<dbReference type="EMBL" id="GCKF01040989">
    <property type="protein sequence ID" value="JAG95289.1"/>
    <property type="molecule type" value="Transcribed_RNA"/>
</dbReference>
<dbReference type="InterPro" id="IPR006447">
    <property type="entry name" value="Myb_dom_plants"/>
</dbReference>
<dbReference type="GO" id="GO:0009723">
    <property type="term" value="P:response to ethylene"/>
    <property type="evidence" value="ECO:0007669"/>
    <property type="project" value="TreeGrafter"/>
</dbReference>
<evidence type="ECO:0000256" key="4">
    <source>
        <dbReference type="ARBA" id="ARBA00023163"/>
    </source>
</evidence>
<evidence type="ECO:0000256" key="5">
    <source>
        <dbReference type="ARBA" id="ARBA00023242"/>
    </source>
</evidence>
<reference evidence="11" key="1">
    <citation type="submission" date="2015-03" db="EMBL/GenBank/DDBJ databases">
        <title>A transcriptome of Araucaria cunninghamii, an australian fine timber species.</title>
        <authorList>
            <person name="Jing Yi C.J.Y."/>
            <person name="Yin San L.Y.S."/>
            <person name="Abdul Karim S.S."/>
            <person name="Wan Azmi N.N."/>
            <person name="Hercus R.R."/>
            <person name="Croft L.L."/>
        </authorList>
    </citation>
    <scope>NUCLEOTIDE SEQUENCE</scope>
    <source>
        <strain evidence="11">MI0301</strain>
        <tissue evidence="11">Leaf</tissue>
    </source>
</reference>
<organism evidence="11">
    <name type="scientific">Araucaria cunninghamii</name>
    <name type="common">Hoop pine</name>
    <name type="synonym">Moreton Bay pine</name>
    <dbReference type="NCBI Taxonomy" id="56994"/>
    <lineage>
        <taxon>Eukaryota</taxon>
        <taxon>Viridiplantae</taxon>
        <taxon>Streptophyta</taxon>
        <taxon>Embryophyta</taxon>
        <taxon>Tracheophyta</taxon>
        <taxon>Spermatophyta</taxon>
        <taxon>Pinopsida</taxon>
        <taxon>Pinidae</taxon>
        <taxon>Conifers II</taxon>
        <taxon>Araucariales</taxon>
        <taxon>Araucariaceae</taxon>
        <taxon>Araucaria</taxon>
    </lineage>
</organism>
<evidence type="ECO:0000256" key="3">
    <source>
        <dbReference type="ARBA" id="ARBA00023125"/>
    </source>
</evidence>
<keyword evidence="4" id="KW-0804">Transcription</keyword>
<dbReference type="InterPro" id="IPR009057">
    <property type="entry name" value="Homeodomain-like_sf"/>
</dbReference>
<evidence type="ECO:0008006" key="12">
    <source>
        <dbReference type="Google" id="ProtNLM"/>
    </source>
</evidence>
<feature type="domain" description="CCHC-type" evidence="9">
    <location>
        <begin position="3"/>
        <end position="20"/>
    </location>
</feature>
<dbReference type="GO" id="GO:0008270">
    <property type="term" value="F:zinc ion binding"/>
    <property type="evidence" value="ECO:0007669"/>
    <property type="project" value="UniProtKB-KW"/>
</dbReference>
<sequence>MTRRCSHCGHNGHNSRTCPERGVKLFGVRLTTEGRIRKTVSMGNLSHYTVSSASPSNPPATPEQSESGAADDGYVSDGMVQTSKSRERKKGVPWTEDEHKMFLLGLQKLGKGDWRGISRNFVTSRTPTQVASHAQKYFLRQSNLNKRKRRSSLFDMSADTVGDCHQRIPELPPSIHELSLTQSSPLTPGNFLEAAGASPHLAMSAGAFPVTSFAASLVNPPCLSLGMSRIEKPSFDKIEEAAKFSILKMADRRESRVLEYSNRSSHYSFPLPLWPESPTSKPNLESSPKREAKEKEYIENSALSLSIAPPCVEVDPPGPPPHTLKIDQSRPSTFHSNNMESTSNAISVV</sequence>
<accession>A0A0D6R034</accession>
<feature type="region of interest" description="Disordered" evidence="7">
    <location>
        <begin position="309"/>
        <end position="349"/>
    </location>
</feature>
<keyword evidence="2" id="KW-0805">Transcription regulation</keyword>
<dbReference type="PANTHER" id="PTHR44191">
    <property type="entry name" value="TRANSCRIPTION FACTOR KUA1"/>
    <property type="match status" value="1"/>
</dbReference>
<keyword evidence="6" id="KW-0862">Zinc</keyword>
<comment type="subcellular location">
    <subcellularLocation>
        <location evidence="1">Nucleus</location>
    </subcellularLocation>
</comment>
<dbReference type="PROSITE" id="PS50158">
    <property type="entry name" value="ZF_CCHC"/>
    <property type="match status" value="1"/>
</dbReference>
<feature type="domain" description="HTH myb-type" evidence="10">
    <location>
        <begin position="86"/>
        <end position="142"/>
    </location>
</feature>
<dbReference type="NCBIfam" id="TIGR01557">
    <property type="entry name" value="myb_SHAQKYF"/>
    <property type="match status" value="1"/>
</dbReference>
<evidence type="ECO:0000256" key="7">
    <source>
        <dbReference type="SAM" id="MobiDB-lite"/>
    </source>
</evidence>
<dbReference type="EMBL" id="GCKF01040988">
    <property type="protein sequence ID" value="JAG95290.1"/>
    <property type="molecule type" value="Transcribed_RNA"/>
</dbReference>
<dbReference type="GO" id="GO:0006355">
    <property type="term" value="P:regulation of DNA-templated transcription"/>
    <property type="evidence" value="ECO:0007669"/>
    <property type="project" value="UniProtKB-ARBA"/>
</dbReference>
<evidence type="ECO:0000259" key="10">
    <source>
        <dbReference type="PROSITE" id="PS51294"/>
    </source>
</evidence>
<feature type="domain" description="Myb-like" evidence="8">
    <location>
        <begin position="86"/>
        <end position="138"/>
    </location>
</feature>
<dbReference type="InterPro" id="IPR001005">
    <property type="entry name" value="SANT/Myb"/>
</dbReference>
<dbReference type="GO" id="GO:0009739">
    <property type="term" value="P:response to gibberellin"/>
    <property type="evidence" value="ECO:0007669"/>
    <property type="project" value="TreeGrafter"/>
</dbReference>
<evidence type="ECO:0000256" key="1">
    <source>
        <dbReference type="ARBA" id="ARBA00004123"/>
    </source>
</evidence>
<feature type="region of interest" description="Disordered" evidence="7">
    <location>
        <begin position="49"/>
        <end position="93"/>
    </location>
</feature>
<keyword evidence="5" id="KW-0539">Nucleus</keyword>
<dbReference type="InterPro" id="IPR017930">
    <property type="entry name" value="Myb_dom"/>
</dbReference>
<proteinExistence type="predicted"/>
<dbReference type="Gene3D" id="1.10.10.60">
    <property type="entry name" value="Homeodomain-like"/>
    <property type="match status" value="1"/>
</dbReference>
<evidence type="ECO:0000256" key="2">
    <source>
        <dbReference type="ARBA" id="ARBA00023015"/>
    </source>
</evidence>
<dbReference type="GO" id="GO:0005634">
    <property type="term" value="C:nucleus"/>
    <property type="evidence" value="ECO:0007669"/>
    <property type="project" value="UniProtKB-SubCell"/>
</dbReference>
<dbReference type="FunFam" id="1.10.10.60:FF:000009">
    <property type="entry name" value="transcription factor MYB1R1"/>
    <property type="match status" value="1"/>
</dbReference>
<dbReference type="InterPro" id="IPR001878">
    <property type="entry name" value="Znf_CCHC"/>
</dbReference>
<dbReference type="SMART" id="SM00717">
    <property type="entry name" value="SANT"/>
    <property type="match status" value="1"/>
</dbReference>
<keyword evidence="6" id="KW-0863">Zinc-finger</keyword>
<dbReference type="AlphaFoldDB" id="A0A0D6R034"/>
<dbReference type="Pfam" id="PF00249">
    <property type="entry name" value="Myb_DNA-binding"/>
    <property type="match status" value="1"/>
</dbReference>
<dbReference type="InterPro" id="IPR052245">
    <property type="entry name" value="Plant_Stress_Dev_TF"/>
</dbReference>
<dbReference type="PROSITE" id="PS51294">
    <property type="entry name" value="HTH_MYB"/>
    <property type="match status" value="1"/>
</dbReference>
<feature type="compositionally biased region" description="Polar residues" evidence="7">
    <location>
        <begin position="329"/>
        <end position="349"/>
    </location>
</feature>
<evidence type="ECO:0000259" key="9">
    <source>
        <dbReference type="PROSITE" id="PS50158"/>
    </source>
</evidence>
<keyword evidence="3" id="KW-0238">DNA-binding</keyword>
<dbReference type="CDD" id="cd00167">
    <property type="entry name" value="SANT"/>
    <property type="match status" value="1"/>
</dbReference>
<dbReference type="SUPFAM" id="SSF46689">
    <property type="entry name" value="Homeodomain-like"/>
    <property type="match status" value="1"/>
</dbReference>
<evidence type="ECO:0000256" key="6">
    <source>
        <dbReference type="PROSITE-ProRule" id="PRU00047"/>
    </source>
</evidence>
<keyword evidence="6" id="KW-0479">Metal-binding</keyword>
<dbReference type="PROSITE" id="PS50090">
    <property type="entry name" value="MYB_LIKE"/>
    <property type="match status" value="1"/>
</dbReference>
<dbReference type="GO" id="GO:0003677">
    <property type="term" value="F:DNA binding"/>
    <property type="evidence" value="ECO:0007669"/>
    <property type="project" value="UniProtKB-KW"/>
</dbReference>